<dbReference type="InterPro" id="IPR007450">
    <property type="entry name" value="BamE_dom"/>
</dbReference>
<dbReference type="Proteomes" id="UP000253782">
    <property type="component" value="Unassembled WGS sequence"/>
</dbReference>
<evidence type="ECO:0000256" key="2">
    <source>
        <dbReference type="ARBA" id="ARBA00022729"/>
    </source>
</evidence>
<dbReference type="EMBL" id="QQAH01000001">
    <property type="protein sequence ID" value="RDD83323.1"/>
    <property type="molecule type" value="Genomic_DNA"/>
</dbReference>
<accession>A0A369USN1</accession>
<evidence type="ECO:0000313" key="8">
    <source>
        <dbReference type="EMBL" id="RDD83323.1"/>
    </source>
</evidence>
<reference evidence="8 9" key="1">
    <citation type="submission" date="2018-07" db="EMBL/GenBank/DDBJ databases">
        <title>Dyella tabacisoli L4-6T, whole genome shotgun sequence.</title>
        <authorList>
            <person name="Zhou X.-K."/>
            <person name="Li W.-J."/>
            <person name="Duan Y.-Q."/>
        </authorList>
    </citation>
    <scope>NUCLEOTIDE SEQUENCE [LARGE SCALE GENOMIC DNA]</scope>
    <source>
        <strain evidence="8 9">L4-6</strain>
    </source>
</reference>
<dbReference type="PROSITE" id="PS51123">
    <property type="entry name" value="OMPA_2"/>
    <property type="match status" value="1"/>
</dbReference>
<keyword evidence="4" id="KW-0998">Cell outer membrane</keyword>
<dbReference type="SUPFAM" id="SSF103088">
    <property type="entry name" value="OmpA-like"/>
    <property type="match status" value="1"/>
</dbReference>
<proteinExistence type="predicted"/>
<dbReference type="InterPro" id="IPR037873">
    <property type="entry name" value="BamE-like"/>
</dbReference>
<dbReference type="Gene3D" id="3.30.1450.10">
    <property type="match status" value="1"/>
</dbReference>
<evidence type="ECO:0000256" key="3">
    <source>
        <dbReference type="ARBA" id="ARBA00023136"/>
    </source>
</evidence>
<dbReference type="Pfam" id="PF04355">
    <property type="entry name" value="BamE"/>
    <property type="match status" value="1"/>
</dbReference>
<dbReference type="CDD" id="cd07185">
    <property type="entry name" value="OmpA_C-like"/>
    <property type="match status" value="1"/>
</dbReference>
<evidence type="ECO:0000256" key="5">
    <source>
        <dbReference type="PROSITE-ProRule" id="PRU00473"/>
    </source>
</evidence>
<dbReference type="AlphaFoldDB" id="A0A369USN1"/>
<dbReference type="GO" id="GO:0009279">
    <property type="term" value="C:cell outer membrane"/>
    <property type="evidence" value="ECO:0007669"/>
    <property type="project" value="UniProtKB-SubCell"/>
</dbReference>
<evidence type="ECO:0000256" key="6">
    <source>
        <dbReference type="SAM" id="SignalP"/>
    </source>
</evidence>
<comment type="caution">
    <text evidence="8">The sequence shown here is derived from an EMBL/GenBank/DDBJ whole genome shotgun (WGS) entry which is preliminary data.</text>
</comment>
<dbReference type="PANTHER" id="PTHR30329">
    <property type="entry name" value="STATOR ELEMENT OF FLAGELLAR MOTOR COMPLEX"/>
    <property type="match status" value="1"/>
</dbReference>
<keyword evidence="3 5" id="KW-0472">Membrane</keyword>
<evidence type="ECO:0000256" key="1">
    <source>
        <dbReference type="ARBA" id="ARBA00004442"/>
    </source>
</evidence>
<name>A0A369USN1_9GAMM</name>
<organism evidence="8 9">
    <name type="scientific">Dyella tabacisoli</name>
    <dbReference type="NCBI Taxonomy" id="2282381"/>
    <lineage>
        <taxon>Bacteria</taxon>
        <taxon>Pseudomonadati</taxon>
        <taxon>Pseudomonadota</taxon>
        <taxon>Gammaproteobacteria</taxon>
        <taxon>Lysobacterales</taxon>
        <taxon>Rhodanobacteraceae</taxon>
        <taxon>Dyella</taxon>
    </lineage>
</organism>
<feature type="chain" id="PRO_5016876639" evidence="6">
    <location>
        <begin position="23"/>
        <end position="274"/>
    </location>
</feature>
<evidence type="ECO:0000259" key="7">
    <source>
        <dbReference type="PROSITE" id="PS51123"/>
    </source>
</evidence>
<dbReference type="InterPro" id="IPR006665">
    <property type="entry name" value="OmpA-like"/>
</dbReference>
<dbReference type="InterPro" id="IPR036737">
    <property type="entry name" value="OmpA-like_sf"/>
</dbReference>
<dbReference type="Gene3D" id="3.30.1330.60">
    <property type="entry name" value="OmpA-like domain"/>
    <property type="match status" value="1"/>
</dbReference>
<sequence length="274" mass="30078">MRMAMMKWMNPAVLGIAILALSGCGTSTISRNVATDGNTAQAIVFPDAKDARPEGGSFPNLNNLRQIEAGMSKAQVQQLIGAPQFHEGVFGVREWDYLFNLRQDGAKEAAVCQYKILFDEKKQARSFYWKPETCAGLLKPSMVAAGKTEQTYTFYTDALFAFDKSALTDITPKGRDDLDFLARRIVAAGDSITNVHILGYADRLGSEDHNATLSEQRAYTVMKYLVRQGVSQEQVLAEGRGKANPKVDCADSERTALIACLAPNRRVEVVVDGE</sequence>
<feature type="signal peptide" evidence="6">
    <location>
        <begin position="1"/>
        <end position="22"/>
    </location>
</feature>
<feature type="domain" description="OmpA-like" evidence="7">
    <location>
        <begin position="147"/>
        <end position="274"/>
    </location>
</feature>
<keyword evidence="2 6" id="KW-0732">Signal</keyword>
<dbReference type="PROSITE" id="PS51257">
    <property type="entry name" value="PROKAR_LIPOPROTEIN"/>
    <property type="match status" value="1"/>
</dbReference>
<dbReference type="PRINTS" id="PR01021">
    <property type="entry name" value="OMPADOMAIN"/>
</dbReference>
<evidence type="ECO:0000313" key="9">
    <source>
        <dbReference type="Proteomes" id="UP000253782"/>
    </source>
</evidence>
<comment type="subcellular location">
    <subcellularLocation>
        <location evidence="1">Cell outer membrane</location>
    </subcellularLocation>
</comment>
<dbReference type="PANTHER" id="PTHR30329:SF21">
    <property type="entry name" value="LIPOPROTEIN YIAD-RELATED"/>
    <property type="match status" value="1"/>
</dbReference>
<protein>
    <submittedName>
        <fullName evidence="8">Outer membrane protein assembly factor BamE</fullName>
    </submittedName>
</protein>
<dbReference type="InterPro" id="IPR006664">
    <property type="entry name" value="OMP_bac"/>
</dbReference>
<gene>
    <name evidence="8" type="ORF">DVJ77_01680</name>
</gene>
<dbReference type="OrthoDB" id="1149075at2"/>
<evidence type="ECO:0000256" key="4">
    <source>
        <dbReference type="ARBA" id="ARBA00023237"/>
    </source>
</evidence>
<keyword evidence="9" id="KW-1185">Reference proteome</keyword>
<dbReference type="Pfam" id="PF00691">
    <property type="entry name" value="OmpA"/>
    <property type="match status" value="1"/>
</dbReference>
<dbReference type="InterPro" id="IPR050330">
    <property type="entry name" value="Bact_OuterMem_StrucFunc"/>
</dbReference>